<gene>
    <name evidence="2" type="ORF">C8F04DRAFT_1282786</name>
</gene>
<dbReference type="AlphaFoldDB" id="A0AAD6RXG8"/>
<reference evidence="2" key="1">
    <citation type="submission" date="2023-03" db="EMBL/GenBank/DDBJ databases">
        <title>Massive genome expansion in bonnet fungi (Mycena s.s.) driven by repeated elements and novel gene families across ecological guilds.</title>
        <authorList>
            <consortium name="Lawrence Berkeley National Laboratory"/>
            <person name="Harder C.B."/>
            <person name="Miyauchi S."/>
            <person name="Viragh M."/>
            <person name="Kuo A."/>
            <person name="Thoen E."/>
            <person name="Andreopoulos B."/>
            <person name="Lu D."/>
            <person name="Skrede I."/>
            <person name="Drula E."/>
            <person name="Henrissat B."/>
            <person name="Morin E."/>
            <person name="Kohler A."/>
            <person name="Barry K."/>
            <person name="LaButti K."/>
            <person name="Morin E."/>
            <person name="Salamov A."/>
            <person name="Lipzen A."/>
            <person name="Mereny Z."/>
            <person name="Hegedus B."/>
            <person name="Baldrian P."/>
            <person name="Stursova M."/>
            <person name="Weitz H."/>
            <person name="Taylor A."/>
            <person name="Grigoriev I.V."/>
            <person name="Nagy L.G."/>
            <person name="Martin F."/>
            <person name="Kauserud H."/>
        </authorList>
    </citation>
    <scope>NUCLEOTIDE SEQUENCE</scope>
    <source>
        <strain evidence="2">CBHHK200</strain>
    </source>
</reference>
<dbReference type="Proteomes" id="UP001218188">
    <property type="component" value="Unassembled WGS sequence"/>
</dbReference>
<name>A0AAD6RXG8_9AGAR</name>
<dbReference type="EMBL" id="JARJCM010000607">
    <property type="protein sequence ID" value="KAJ7016075.1"/>
    <property type="molecule type" value="Genomic_DNA"/>
</dbReference>
<feature type="region of interest" description="Disordered" evidence="1">
    <location>
        <begin position="36"/>
        <end position="136"/>
    </location>
</feature>
<evidence type="ECO:0000256" key="1">
    <source>
        <dbReference type="SAM" id="MobiDB-lite"/>
    </source>
</evidence>
<evidence type="ECO:0000313" key="3">
    <source>
        <dbReference type="Proteomes" id="UP001218188"/>
    </source>
</evidence>
<accession>A0AAD6RXG8</accession>
<protein>
    <submittedName>
        <fullName evidence="2">Uncharacterized protein</fullName>
    </submittedName>
</protein>
<evidence type="ECO:0000313" key="2">
    <source>
        <dbReference type="EMBL" id="KAJ7016075.1"/>
    </source>
</evidence>
<organism evidence="2 3">
    <name type="scientific">Mycena alexandri</name>
    <dbReference type="NCBI Taxonomy" id="1745969"/>
    <lineage>
        <taxon>Eukaryota</taxon>
        <taxon>Fungi</taxon>
        <taxon>Dikarya</taxon>
        <taxon>Basidiomycota</taxon>
        <taxon>Agaricomycotina</taxon>
        <taxon>Agaricomycetes</taxon>
        <taxon>Agaricomycetidae</taxon>
        <taxon>Agaricales</taxon>
        <taxon>Marasmiineae</taxon>
        <taxon>Mycenaceae</taxon>
        <taxon>Mycena</taxon>
    </lineage>
</organism>
<feature type="compositionally biased region" description="Pro residues" evidence="1">
    <location>
        <begin position="41"/>
        <end position="95"/>
    </location>
</feature>
<sequence>MSFDRYFPAPRPVTLPIILRNINPLRFPVPRILMDIDPHRTPTPPLAPTPAHPQGPTPAPPRRSTPAPPRGSTPAPPRGSTPAPSRGPTPAPPRGPDSRESSLTPTESDDNDSDSSLTASSRKVKRPSGANIQSVKDLFKPGYPELTEADQLKKYTNFRSHLDTLCARYLRPAVALSFQDKEDRDKVYTKMTAEYPWLVKYQNY</sequence>
<comment type="caution">
    <text evidence="2">The sequence shown here is derived from an EMBL/GenBank/DDBJ whole genome shotgun (WGS) entry which is preliminary data.</text>
</comment>
<proteinExistence type="predicted"/>
<keyword evidence="3" id="KW-1185">Reference proteome</keyword>